<dbReference type="InterPro" id="IPR014757">
    <property type="entry name" value="Tscrpt_reg_IclR_C"/>
</dbReference>
<evidence type="ECO:0000313" key="7">
    <source>
        <dbReference type="Proteomes" id="UP000196365"/>
    </source>
</evidence>
<dbReference type="PANTHER" id="PTHR30136:SF24">
    <property type="entry name" value="HTH-TYPE TRANSCRIPTIONAL REPRESSOR ALLR"/>
    <property type="match status" value="1"/>
</dbReference>
<dbReference type="Gene3D" id="1.10.10.10">
    <property type="entry name" value="Winged helix-like DNA-binding domain superfamily/Winged helix DNA-binding domain"/>
    <property type="match status" value="1"/>
</dbReference>
<dbReference type="InterPro" id="IPR005471">
    <property type="entry name" value="Tscrpt_reg_IclR_N"/>
</dbReference>
<evidence type="ECO:0000256" key="1">
    <source>
        <dbReference type="ARBA" id="ARBA00023015"/>
    </source>
</evidence>
<proteinExistence type="predicted"/>
<evidence type="ECO:0000259" key="4">
    <source>
        <dbReference type="PROSITE" id="PS51077"/>
    </source>
</evidence>
<dbReference type="InterPro" id="IPR050707">
    <property type="entry name" value="HTH_MetabolicPath_Reg"/>
</dbReference>
<dbReference type="PANTHER" id="PTHR30136">
    <property type="entry name" value="HELIX-TURN-HELIX TRANSCRIPTIONAL REGULATOR, ICLR FAMILY"/>
    <property type="match status" value="1"/>
</dbReference>
<dbReference type="PROSITE" id="PS51078">
    <property type="entry name" value="ICLR_ED"/>
    <property type="match status" value="1"/>
</dbReference>
<gene>
    <name evidence="6" type="ORF">SAMN02745973_01937</name>
</gene>
<name>A0A1T4P4S4_9FIRM</name>
<dbReference type="GO" id="GO:0003700">
    <property type="term" value="F:DNA-binding transcription factor activity"/>
    <property type="evidence" value="ECO:0007669"/>
    <property type="project" value="TreeGrafter"/>
</dbReference>
<dbReference type="Pfam" id="PF09339">
    <property type="entry name" value="HTH_IclR"/>
    <property type="match status" value="1"/>
</dbReference>
<dbReference type="GO" id="GO:0045892">
    <property type="term" value="P:negative regulation of DNA-templated transcription"/>
    <property type="evidence" value="ECO:0007669"/>
    <property type="project" value="TreeGrafter"/>
</dbReference>
<dbReference type="Gene3D" id="3.30.450.40">
    <property type="match status" value="1"/>
</dbReference>
<dbReference type="EMBL" id="FUWV01000014">
    <property type="protein sequence ID" value="SJZ86555.1"/>
    <property type="molecule type" value="Genomic_DNA"/>
</dbReference>
<dbReference type="Proteomes" id="UP000196365">
    <property type="component" value="Unassembled WGS sequence"/>
</dbReference>
<evidence type="ECO:0000256" key="3">
    <source>
        <dbReference type="ARBA" id="ARBA00023163"/>
    </source>
</evidence>
<protein>
    <submittedName>
        <fullName evidence="6">Transcriptional regulator, IclR family</fullName>
    </submittedName>
</protein>
<evidence type="ECO:0000256" key="2">
    <source>
        <dbReference type="ARBA" id="ARBA00023125"/>
    </source>
</evidence>
<keyword evidence="3" id="KW-0804">Transcription</keyword>
<dbReference type="Pfam" id="PF01614">
    <property type="entry name" value="IclR_C"/>
    <property type="match status" value="1"/>
</dbReference>
<dbReference type="AlphaFoldDB" id="A0A1T4P4S4"/>
<feature type="domain" description="IclR-ED" evidence="5">
    <location>
        <begin position="74"/>
        <end position="254"/>
    </location>
</feature>
<dbReference type="OrthoDB" id="9791752at2"/>
<organism evidence="6 7">
    <name type="scientific">Garciella nitratireducens DSM 15102</name>
    <dbReference type="NCBI Taxonomy" id="1121911"/>
    <lineage>
        <taxon>Bacteria</taxon>
        <taxon>Bacillati</taxon>
        <taxon>Bacillota</taxon>
        <taxon>Clostridia</taxon>
        <taxon>Eubacteriales</taxon>
        <taxon>Eubacteriaceae</taxon>
        <taxon>Garciella</taxon>
    </lineage>
</organism>
<accession>A0A1T4P4S4</accession>
<keyword evidence="1" id="KW-0805">Transcription regulation</keyword>
<dbReference type="InterPro" id="IPR036388">
    <property type="entry name" value="WH-like_DNA-bd_sf"/>
</dbReference>
<dbReference type="SUPFAM" id="SSF46785">
    <property type="entry name" value="Winged helix' DNA-binding domain"/>
    <property type="match status" value="1"/>
</dbReference>
<dbReference type="InterPro" id="IPR036390">
    <property type="entry name" value="WH_DNA-bd_sf"/>
</dbReference>
<feature type="domain" description="HTH iclR-type" evidence="4">
    <location>
        <begin position="11"/>
        <end position="73"/>
    </location>
</feature>
<dbReference type="CDD" id="cd00090">
    <property type="entry name" value="HTH_ARSR"/>
    <property type="match status" value="1"/>
</dbReference>
<dbReference type="GO" id="GO:0003677">
    <property type="term" value="F:DNA binding"/>
    <property type="evidence" value="ECO:0007669"/>
    <property type="project" value="UniProtKB-KW"/>
</dbReference>
<dbReference type="PROSITE" id="PS51077">
    <property type="entry name" value="HTH_ICLR"/>
    <property type="match status" value="1"/>
</dbReference>
<dbReference type="InterPro" id="IPR011991">
    <property type="entry name" value="ArsR-like_HTH"/>
</dbReference>
<keyword evidence="7" id="KW-1185">Reference proteome</keyword>
<dbReference type="InterPro" id="IPR029016">
    <property type="entry name" value="GAF-like_dom_sf"/>
</dbReference>
<evidence type="ECO:0000313" key="6">
    <source>
        <dbReference type="EMBL" id="SJZ86555.1"/>
    </source>
</evidence>
<sequence length="259" mass="29197">MKEQNNNKSLHNPTLRVIKILEALDKSLEGLTLSELAEKTNTPKSTISPIIHTLLRKDYITLDKSTSKYQIGMKSFLLGLSHRSSNSIDIIKKEMEDIVDACNEVCQLGILVDFDVFYLAKVDSEQPINLVSSVGKKLPAYATALGKALLSGYSDEQIKNYYLDKMKPITDKTITDMNTLLGQIGQIRKGELAYEFEEINKDTGCLAIPLKKNGKVIVSVSVSFPLYRASKEKLKLIKKVLLEKRRIMEQLINQLDLEF</sequence>
<dbReference type="SUPFAM" id="SSF55781">
    <property type="entry name" value="GAF domain-like"/>
    <property type="match status" value="1"/>
</dbReference>
<keyword evidence="2" id="KW-0238">DNA-binding</keyword>
<dbReference type="SMART" id="SM00346">
    <property type="entry name" value="HTH_ICLR"/>
    <property type="match status" value="1"/>
</dbReference>
<evidence type="ECO:0000259" key="5">
    <source>
        <dbReference type="PROSITE" id="PS51078"/>
    </source>
</evidence>
<reference evidence="6 7" key="1">
    <citation type="submission" date="2017-02" db="EMBL/GenBank/DDBJ databases">
        <authorList>
            <person name="Peterson S.W."/>
        </authorList>
    </citation>
    <scope>NUCLEOTIDE SEQUENCE [LARGE SCALE GENOMIC DNA]</scope>
    <source>
        <strain evidence="6 7">DSM 15102</strain>
    </source>
</reference>